<dbReference type="eggNOG" id="COG0841">
    <property type="taxonomic scope" value="Bacteria"/>
</dbReference>
<dbReference type="SUPFAM" id="SSF82866">
    <property type="entry name" value="Multidrug efflux transporter AcrB transmembrane domain"/>
    <property type="match status" value="2"/>
</dbReference>
<dbReference type="InterPro" id="IPR000731">
    <property type="entry name" value="SSD"/>
</dbReference>
<feature type="transmembrane region" description="Helical" evidence="1">
    <location>
        <begin position="462"/>
        <end position="485"/>
    </location>
</feature>
<feature type="transmembrane region" description="Helical" evidence="1">
    <location>
        <begin position="12"/>
        <end position="29"/>
    </location>
</feature>
<dbReference type="InterPro" id="IPR027463">
    <property type="entry name" value="AcrB_DN_DC_subdom"/>
</dbReference>
<evidence type="ECO:0000259" key="2">
    <source>
        <dbReference type="PROSITE" id="PS50156"/>
    </source>
</evidence>
<feature type="transmembrane region" description="Helical" evidence="1">
    <location>
        <begin position="359"/>
        <end position="379"/>
    </location>
</feature>
<feature type="transmembrane region" description="Helical" evidence="1">
    <location>
        <begin position="862"/>
        <end position="884"/>
    </location>
</feature>
<dbReference type="EMBL" id="CP002345">
    <property type="protein sequence ID" value="ADQ80856.1"/>
    <property type="molecule type" value="Genomic_DNA"/>
</dbReference>
<dbReference type="AlphaFoldDB" id="E4T812"/>
<dbReference type="Pfam" id="PF00873">
    <property type="entry name" value="ACR_tran"/>
    <property type="match status" value="1"/>
</dbReference>
<dbReference type="Gene3D" id="3.30.2090.10">
    <property type="entry name" value="Multidrug efflux transporter AcrB TolC docking domain, DN and DC subdomains"/>
    <property type="match status" value="2"/>
</dbReference>
<feature type="domain" description="SSD" evidence="2">
    <location>
        <begin position="358"/>
        <end position="487"/>
    </location>
</feature>
<feature type="transmembrane region" description="Helical" evidence="1">
    <location>
        <begin position="430"/>
        <end position="450"/>
    </location>
</feature>
<dbReference type="PANTHER" id="PTHR32063:SF0">
    <property type="entry name" value="SWARMING MOTILITY PROTEIN SWRC"/>
    <property type="match status" value="1"/>
</dbReference>
<keyword evidence="4" id="KW-1185">Reference proteome</keyword>
<dbReference type="STRING" id="694427.Palpr_2726"/>
<feature type="transmembrane region" description="Helical" evidence="1">
    <location>
        <begin position="530"/>
        <end position="552"/>
    </location>
</feature>
<dbReference type="Gene3D" id="1.20.1640.10">
    <property type="entry name" value="Multidrug efflux transporter AcrB transmembrane domain"/>
    <property type="match status" value="2"/>
</dbReference>
<protein>
    <submittedName>
        <fullName evidence="3">Acriflavin resistance protein</fullName>
    </submittedName>
</protein>
<feature type="transmembrane region" description="Helical" evidence="1">
    <location>
        <begin position="917"/>
        <end position="938"/>
    </location>
</feature>
<dbReference type="Gene3D" id="3.30.70.1320">
    <property type="entry name" value="Multidrug efflux transporter AcrB pore domain like"/>
    <property type="match status" value="1"/>
</dbReference>
<dbReference type="Gene3D" id="3.30.70.1430">
    <property type="entry name" value="Multidrug efflux transporter AcrB pore domain"/>
    <property type="match status" value="2"/>
</dbReference>
<gene>
    <name evidence="3" type="ordered locus">Palpr_2726</name>
</gene>
<dbReference type="PROSITE" id="PS50156">
    <property type="entry name" value="SSD"/>
    <property type="match status" value="1"/>
</dbReference>
<dbReference type="GO" id="GO:0042910">
    <property type="term" value="F:xenobiotic transmembrane transporter activity"/>
    <property type="evidence" value="ECO:0007669"/>
    <property type="project" value="TreeGrafter"/>
</dbReference>
<keyword evidence="1" id="KW-0472">Membrane</keyword>
<evidence type="ECO:0000313" key="3">
    <source>
        <dbReference type="EMBL" id="ADQ80856.1"/>
    </source>
</evidence>
<reference evidence="3 4" key="2">
    <citation type="journal article" date="2011" name="Stand. Genomic Sci.">
        <title>Complete genome sequence of Paludibacter propionicigenes type strain (WB4).</title>
        <authorList>
            <person name="Gronow S."/>
            <person name="Munk C."/>
            <person name="Lapidus A."/>
            <person name="Nolan M."/>
            <person name="Lucas S."/>
            <person name="Hammon N."/>
            <person name="Deshpande S."/>
            <person name="Cheng J.F."/>
            <person name="Tapia R."/>
            <person name="Han C."/>
            <person name="Goodwin L."/>
            <person name="Pitluck S."/>
            <person name="Liolios K."/>
            <person name="Ivanova N."/>
            <person name="Mavromatis K."/>
            <person name="Mikhailova N."/>
            <person name="Pati A."/>
            <person name="Chen A."/>
            <person name="Palaniappan K."/>
            <person name="Land M."/>
            <person name="Hauser L."/>
            <person name="Chang Y.J."/>
            <person name="Jeffries C.D."/>
            <person name="Brambilla E."/>
            <person name="Rohde M."/>
            <person name="Goker M."/>
            <person name="Detter J.C."/>
            <person name="Woyke T."/>
            <person name="Bristow J."/>
            <person name="Eisen J.A."/>
            <person name="Markowitz V."/>
            <person name="Hugenholtz P."/>
            <person name="Kyrpides N.C."/>
            <person name="Klenk H.P."/>
        </authorList>
    </citation>
    <scope>NUCLEOTIDE SEQUENCE [LARGE SCALE GENOMIC DNA]</scope>
    <source>
        <strain evidence="4">DSM 17365 / JCM 13257 / WB4</strain>
    </source>
</reference>
<dbReference type="KEGG" id="ppn:Palpr_2726"/>
<reference key="1">
    <citation type="submission" date="2010-11" db="EMBL/GenBank/DDBJ databases">
        <title>The complete genome of Paludibacter propionicigenes DSM 17365.</title>
        <authorList>
            <consortium name="US DOE Joint Genome Institute (JGI-PGF)"/>
            <person name="Lucas S."/>
            <person name="Copeland A."/>
            <person name="Lapidus A."/>
            <person name="Bruce D."/>
            <person name="Goodwin L."/>
            <person name="Pitluck S."/>
            <person name="Kyrpides N."/>
            <person name="Mavromatis K."/>
            <person name="Ivanova N."/>
            <person name="Munk A.C."/>
            <person name="Brettin T."/>
            <person name="Detter J.C."/>
            <person name="Han C."/>
            <person name="Tapia R."/>
            <person name="Land M."/>
            <person name="Hauser L."/>
            <person name="Markowitz V."/>
            <person name="Cheng J.-F."/>
            <person name="Hugenholtz P."/>
            <person name="Woyke T."/>
            <person name="Wu D."/>
            <person name="Gronow S."/>
            <person name="Wellnitz S."/>
            <person name="Brambilla E."/>
            <person name="Klenk H.-P."/>
            <person name="Eisen J.A."/>
        </authorList>
    </citation>
    <scope>NUCLEOTIDE SEQUENCE</scope>
    <source>
        <strain>WB4</strain>
    </source>
</reference>
<keyword evidence="1" id="KW-0812">Transmembrane</keyword>
<evidence type="ECO:0000256" key="1">
    <source>
        <dbReference type="SAM" id="Phobius"/>
    </source>
</evidence>
<dbReference type="OrthoDB" id="9758940at2"/>
<feature type="transmembrane region" description="Helical" evidence="1">
    <location>
        <begin position="332"/>
        <end position="352"/>
    </location>
</feature>
<dbReference type="Proteomes" id="UP000008718">
    <property type="component" value="Chromosome"/>
</dbReference>
<organism evidence="3 4">
    <name type="scientific">Paludibacter propionicigenes (strain DSM 17365 / JCM 13257 / WB4)</name>
    <dbReference type="NCBI Taxonomy" id="694427"/>
    <lineage>
        <taxon>Bacteria</taxon>
        <taxon>Pseudomonadati</taxon>
        <taxon>Bacteroidota</taxon>
        <taxon>Bacteroidia</taxon>
        <taxon>Bacteroidales</taxon>
        <taxon>Paludibacteraceae</taxon>
        <taxon>Paludibacter</taxon>
    </lineage>
</organism>
<feature type="transmembrane region" description="Helical" evidence="1">
    <location>
        <begin position="385"/>
        <end position="409"/>
    </location>
</feature>
<dbReference type="Gene3D" id="3.30.70.1440">
    <property type="entry name" value="Multidrug efflux transporter AcrB pore domain"/>
    <property type="match status" value="1"/>
</dbReference>
<feature type="transmembrane region" description="Helical" evidence="1">
    <location>
        <begin position="994"/>
        <end position="1020"/>
    </location>
</feature>
<evidence type="ECO:0000313" key="4">
    <source>
        <dbReference type="Proteomes" id="UP000008718"/>
    </source>
</evidence>
<dbReference type="SUPFAM" id="SSF82693">
    <property type="entry name" value="Multidrug efflux transporter AcrB pore domain, PN1, PN2, PC1 and PC2 subdomains"/>
    <property type="match status" value="3"/>
</dbReference>
<dbReference type="PRINTS" id="PR00702">
    <property type="entry name" value="ACRIFLAVINRP"/>
</dbReference>
<dbReference type="SUPFAM" id="SSF82714">
    <property type="entry name" value="Multidrug efflux transporter AcrB TolC docking domain, DN and DC subdomains"/>
    <property type="match status" value="2"/>
</dbReference>
<proteinExistence type="predicted"/>
<dbReference type="GO" id="GO:0005886">
    <property type="term" value="C:plasma membrane"/>
    <property type="evidence" value="ECO:0007669"/>
    <property type="project" value="TreeGrafter"/>
</dbReference>
<sequence>MTVTEIAIKRPSLIIVIFTALILGGLFSYEQLSYELMPPFSIPTLIVSTPYPGASPTDVNQTVSKKIEDAVTGLSELSTISSQSYEGMSVVIVEFESGADMGKKQQEAQRILNNIMSNFPKEVKTPVVSKVSQSDSPILRLTAVSKMGDRDFYDLIDKEVIPQLKQIDGISNVWLTGGIEREIKVNVDKNKLTSYGISLAQITQVVNSSNLDFPTGKVKDNSDQITVRLGGKFSSVEQLSELVVATHAGVNIRLKDVAEVIDGVKEQAAICRFNGLEGIGITITKQSDANAVKICQTVKEKIALVAEQHKKEGVIFKVAEDSSELTLEAVDAVSHDLVLAIILVALVILLFLHSLRDSLIVLIAIPTSLISTFVAMYFFGYSLNLMTLLAMSLVIGILVDDSIVVLENIHRHFSMGKSKRQAALDGRNEIGFSALAITMVDVVVFLPIALVDSIIGDILRQFSVTIVVSTLMSLFVSFTLTPFLYSRFGKKVQLVRENWLHRPLYWFDTFINKTISFYVNKLRWVLNHKWISGGIVSLLFILTAYTMSLGILGQEMVANGDGGKFAIKLEYDKGVTLAQNNLRTREIENFIMTQPNVEDILVNVGGASDNFITELAQISSENKSVLTVKLVDRKKRTASSEEVMLSVRKKLEQKFPGVKITSGVIGMMQGDVEPIMLVLNSEDHDAMMHTAEKLKTIIDKLPGAYDATITVKEGNPELNISIDREKMASLGLSMGEVGAALQNAFTGNTDAKYRDGLNEYDIDIRLDEFDRHDMNDVSGFTFVNSKGEKITLSQFATIKQSNGPSMVERTNRRTSVTVKSNVLGITSGILAQQIDEEIAKANFPKSVTIKWSGDVEQQTKSFISLGLALLAAIILVYLVMVALYNSFLQPFIVFFSVPVALIGALLALNLTMGSMSIFTMLGLIMLLGLVSKNGILLVDFTNHLKEKGMPTYDALLEAGRERLRPILMTTISMVFGMLPIALATGAGAEWKKGLAVVLIGGLTSSLILTVFVVPMAYLVVEKVQNRFTRKKNIEIEE</sequence>
<name>E4T812_PALPW</name>
<dbReference type="PANTHER" id="PTHR32063">
    <property type="match status" value="1"/>
</dbReference>
<feature type="transmembrane region" description="Helical" evidence="1">
    <location>
        <begin position="966"/>
        <end position="988"/>
    </location>
</feature>
<keyword evidence="1" id="KW-1133">Transmembrane helix</keyword>
<feature type="transmembrane region" description="Helical" evidence="1">
    <location>
        <begin position="891"/>
        <end position="911"/>
    </location>
</feature>
<dbReference type="InterPro" id="IPR001036">
    <property type="entry name" value="Acrflvin-R"/>
</dbReference>
<accession>E4T812</accession>
<dbReference type="RefSeq" id="WP_013446225.1">
    <property type="nucleotide sequence ID" value="NC_014734.1"/>
</dbReference>
<dbReference type="HOGENOM" id="CLU_002755_1_2_10"/>